<dbReference type="PANTHER" id="PTHR43214">
    <property type="entry name" value="TWO-COMPONENT RESPONSE REGULATOR"/>
    <property type="match status" value="1"/>
</dbReference>
<dbReference type="PROSITE" id="PS00622">
    <property type="entry name" value="HTH_LUXR_1"/>
    <property type="match status" value="1"/>
</dbReference>
<dbReference type="GO" id="GO:0003677">
    <property type="term" value="F:DNA binding"/>
    <property type="evidence" value="ECO:0007669"/>
    <property type="project" value="UniProtKB-KW"/>
</dbReference>
<dbReference type="GO" id="GO:0000160">
    <property type="term" value="P:phosphorelay signal transduction system"/>
    <property type="evidence" value="ECO:0007669"/>
    <property type="project" value="InterPro"/>
</dbReference>
<dbReference type="InterPro" id="IPR001789">
    <property type="entry name" value="Sig_transdc_resp-reg_receiver"/>
</dbReference>
<dbReference type="Pfam" id="PF00072">
    <property type="entry name" value="Response_reg"/>
    <property type="match status" value="1"/>
</dbReference>
<dbReference type="InterPro" id="IPR011006">
    <property type="entry name" value="CheY-like_superfamily"/>
</dbReference>
<dbReference type="GO" id="GO:0006355">
    <property type="term" value="P:regulation of DNA-templated transcription"/>
    <property type="evidence" value="ECO:0007669"/>
    <property type="project" value="InterPro"/>
</dbReference>
<reference evidence="6" key="1">
    <citation type="submission" date="2020-12" db="EMBL/GenBank/DDBJ databases">
        <title>Genomic characterization of non-nitrogen-fixing Frankia strains.</title>
        <authorList>
            <person name="Carlos-Shanley C."/>
            <person name="Guerra T."/>
            <person name="Hahn D."/>
        </authorList>
    </citation>
    <scope>NUCLEOTIDE SEQUENCE</scope>
    <source>
        <strain evidence="6">CN6</strain>
    </source>
</reference>
<dbReference type="SMART" id="SM00448">
    <property type="entry name" value="REC"/>
    <property type="match status" value="1"/>
</dbReference>
<feature type="domain" description="Response regulatory" evidence="5">
    <location>
        <begin position="14"/>
        <end position="130"/>
    </location>
</feature>
<dbReference type="InterPro" id="IPR016032">
    <property type="entry name" value="Sig_transdc_resp-reg_C-effctor"/>
</dbReference>
<dbReference type="RefSeq" id="WP_203005626.1">
    <property type="nucleotide sequence ID" value="NZ_JADWYU010000134.1"/>
</dbReference>
<dbReference type="EMBL" id="JAEACQ010000368">
    <property type="protein sequence ID" value="MBL7633063.1"/>
    <property type="molecule type" value="Genomic_DNA"/>
</dbReference>
<sequence>MSPDDATPAVQPRRVVVVDDHPLWRDALSRDLDAAGFPVVGTAGSVAQALRVVAATRPDLVVLDLSLPDGSGVEVIRALLGEGPFDGSVLVVSASGEQADVLAAVKAGASGYLVKSARPEELVDAVRRTAAGVPVFSAGLAALVLGEMSRAARRPEPPGAPRLTAREVEVLRLVAKGLSARDVAERLGVSPRTVQNHVHNVLSKLQLRNRVELTRFAVREGYDD</sequence>
<evidence type="ECO:0000256" key="1">
    <source>
        <dbReference type="ARBA" id="ARBA00022553"/>
    </source>
</evidence>
<dbReference type="SUPFAM" id="SSF52172">
    <property type="entry name" value="CheY-like"/>
    <property type="match status" value="1"/>
</dbReference>
<comment type="caution">
    <text evidence="6">The sequence shown here is derived from an EMBL/GenBank/DDBJ whole genome shotgun (WGS) entry which is preliminary data.</text>
</comment>
<dbReference type="PROSITE" id="PS50043">
    <property type="entry name" value="HTH_LUXR_2"/>
    <property type="match status" value="1"/>
</dbReference>
<dbReference type="InterPro" id="IPR058245">
    <property type="entry name" value="NreC/VraR/RcsB-like_REC"/>
</dbReference>
<dbReference type="InterPro" id="IPR000792">
    <property type="entry name" value="Tscrpt_reg_LuxR_C"/>
</dbReference>
<keyword evidence="2" id="KW-0238">DNA-binding</keyword>
<feature type="domain" description="HTH luxR-type" evidence="4">
    <location>
        <begin position="156"/>
        <end position="221"/>
    </location>
</feature>
<dbReference type="InterPro" id="IPR039420">
    <property type="entry name" value="WalR-like"/>
</dbReference>
<dbReference type="SUPFAM" id="SSF46894">
    <property type="entry name" value="C-terminal effector domain of the bipartite response regulators"/>
    <property type="match status" value="1"/>
</dbReference>
<evidence type="ECO:0000259" key="5">
    <source>
        <dbReference type="PROSITE" id="PS50110"/>
    </source>
</evidence>
<keyword evidence="7" id="KW-1185">Reference proteome</keyword>
<feature type="modified residue" description="4-aspartylphosphate" evidence="3">
    <location>
        <position position="64"/>
    </location>
</feature>
<dbReference type="Gene3D" id="3.40.50.2300">
    <property type="match status" value="1"/>
</dbReference>
<name>A0A937RIU9_9ACTN</name>
<evidence type="ECO:0000256" key="2">
    <source>
        <dbReference type="ARBA" id="ARBA00023125"/>
    </source>
</evidence>
<evidence type="ECO:0000313" key="7">
    <source>
        <dbReference type="Proteomes" id="UP000604475"/>
    </source>
</evidence>
<dbReference type="CDD" id="cd17535">
    <property type="entry name" value="REC_NarL-like"/>
    <property type="match status" value="1"/>
</dbReference>
<dbReference type="Proteomes" id="UP000604475">
    <property type="component" value="Unassembled WGS sequence"/>
</dbReference>
<accession>A0A937RIU9</accession>
<dbReference type="SMART" id="SM00421">
    <property type="entry name" value="HTH_LUXR"/>
    <property type="match status" value="1"/>
</dbReference>
<dbReference type="PROSITE" id="PS50110">
    <property type="entry name" value="RESPONSE_REGULATORY"/>
    <property type="match status" value="1"/>
</dbReference>
<protein>
    <submittedName>
        <fullName evidence="6">Response regulator transcription factor</fullName>
    </submittedName>
</protein>
<dbReference type="AlphaFoldDB" id="A0A937RIU9"/>
<keyword evidence="1 3" id="KW-0597">Phosphoprotein</keyword>
<evidence type="ECO:0000256" key="3">
    <source>
        <dbReference type="PROSITE-ProRule" id="PRU00169"/>
    </source>
</evidence>
<dbReference type="Pfam" id="PF00196">
    <property type="entry name" value="GerE"/>
    <property type="match status" value="1"/>
</dbReference>
<proteinExistence type="predicted"/>
<evidence type="ECO:0000313" key="6">
    <source>
        <dbReference type="EMBL" id="MBL7633063.1"/>
    </source>
</evidence>
<dbReference type="PRINTS" id="PR00038">
    <property type="entry name" value="HTHLUXR"/>
</dbReference>
<dbReference type="CDD" id="cd06170">
    <property type="entry name" value="LuxR_C_like"/>
    <property type="match status" value="1"/>
</dbReference>
<evidence type="ECO:0000259" key="4">
    <source>
        <dbReference type="PROSITE" id="PS50043"/>
    </source>
</evidence>
<gene>
    <name evidence="6" type="ORF">I7412_39120</name>
</gene>
<organism evidence="6 7">
    <name type="scientific">Frankia nepalensis</name>
    <dbReference type="NCBI Taxonomy" id="1836974"/>
    <lineage>
        <taxon>Bacteria</taxon>
        <taxon>Bacillati</taxon>
        <taxon>Actinomycetota</taxon>
        <taxon>Actinomycetes</taxon>
        <taxon>Frankiales</taxon>
        <taxon>Frankiaceae</taxon>
        <taxon>Frankia</taxon>
    </lineage>
</organism>